<name>A0A2T5IZ10_9GAMM</name>
<keyword evidence="2" id="KW-1185">Reference proteome</keyword>
<comment type="caution">
    <text evidence="1">The sequence shown here is derived from an EMBL/GenBank/DDBJ whole genome shotgun (WGS) entry which is preliminary data.</text>
</comment>
<protein>
    <submittedName>
        <fullName evidence="1">Uncharacterized protein</fullName>
    </submittedName>
</protein>
<accession>A0A2T5IZ10</accession>
<evidence type="ECO:0000313" key="1">
    <source>
        <dbReference type="EMBL" id="PTQ89252.1"/>
    </source>
</evidence>
<dbReference type="Proteomes" id="UP000244223">
    <property type="component" value="Unassembled WGS sequence"/>
</dbReference>
<dbReference type="AlphaFoldDB" id="A0A2T5IZ10"/>
<dbReference type="RefSeq" id="WP_107865883.1">
    <property type="nucleotide sequence ID" value="NZ_QAON01000008.1"/>
</dbReference>
<gene>
    <name evidence="1" type="ORF">C8N29_108136</name>
</gene>
<evidence type="ECO:0000313" key="2">
    <source>
        <dbReference type="Proteomes" id="UP000244223"/>
    </source>
</evidence>
<sequence length="224" mass="24878">MTAYFGFAPSEALKNDIETLFANLAKKAPEPQYHLLNTISIKLTDEIIDNLLLNLVDMMQKSGEGEGGGLLKLLGGFLKKTMHGLLKMMLGKADNAEVNKRAEYLRSRFLQLPNDKVRIGFKLDQTVYNQFAAAFKEVDAGNGKAITQQLIGTMKTFSDAALVAFFDDFIAVLDLGMINRKGASVARGLIHKESHSTIEKLIPSLKDNQLKEFSAYFQAMLVER</sequence>
<dbReference type="OrthoDB" id="6703663at2"/>
<dbReference type="EMBL" id="QAON01000008">
    <property type="protein sequence ID" value="PTQ89252.1"/>
    <property type="molecule type" value="Genomic_DNA"/>
</dbReference>
<organism evidence="1 2">
    <name type="scientific">Agitococcus lubricus</name>
    <dbReference type="NCBI Taxonomy" id="1077255"/>
    <lineage>
        <taxon>Bacteria</taxon>
        <taxon>Pseudomonadati</taxon>
        <taxon>Pseudomonadota</taxon>
        <taxon>Gammaproteobacteria</taxon>
        <taxon>Moraxellales</taxon>
        <taxon>Moraxellaceae</taxon>
        <taxon>Agitococcus</taxon>
    </lineage>
</organism>
<reference evidence="1 2" key="1">
    <citation type="submission" date="2018-04" db="EMBL/GenBank/DDBJ databases">
        <title>Genomic Encyclopedia of Archaeal and Bacterial Type Strains, Phase II (KMG-II): from individual species to whole genera.</title>
        <authorList>
            <person name="Goeker M."/>
        </authorList>
    </citation>
    <scope>NUCLEOTIDE SEQUENCE [LARGE SCALE GENOMIC DNA]</scope>
    <source>
        <strain evidence="1 2">DSM 5822</strain>
    </source>
</reference>
<proteinExistence type="predicted"/>